<feature type="coiled-coil region" evidence="1">
    <location>
        <begin position="395"/>
        <end position="422"/>
    </location>
</feature>
<dbReference type="PANTHER" id="PTHR35705:SF1">
    <property type="entry name" value="WPP DOMAIN-INTERACTING TAIL-ANCHORED PROTEIN 1"/>
    <property type="match status" value="1"/>
</dbReference>
<comment type="caution">
    <text evidence="3">The sequence shown here is derived from an EMBL/GenBank/DDBJ whole genome shotgun (WGS) entry which is preliminary data.</text>
</comment>
<dbReference type="OrthoDB" id="1936068at2759"/>
<dbReference type="InterPro" id="IPR039976">
    <property type="entry name" value="WIT1/WIT2"/>
</dbReference>
<dbReference type="Proteomes" id="UP000541444">
    <property type="component" value="Unassembled WGS sequence"/>
</dbReference>
<reference evidence="3 4" key="1">
    <citation type="journal article" date="2020" name="IScience">
        <title>Genome Sequencing of the Endangered Kingdonia uniflora (Circaeasteraceae, Ranunculales) Reveals Potential Mechanisms of Evolutionary Specialization.</title>
        <authorList>
            <person name="Sun Y."/>
            <person name="Deng T."/>
            <person name="Zhang A."/>
            <person name="Moore M.J."/>
            <person name="Landis J.B."/>
            <person name="Lin N."/>
            <person name="Zhang H."/>
            <person name="Zhang X."/>
            <person name="Huang J."/>
            <person name="Zhang X."/>
            <person name="Sun H."/>
            <person name="Wang H."/>
        </authorList>
    </citation>
    <scope>NUCLEOTIDE SEQUENCE [LARGE SCALE GENOMIC DNA]</scope>
    <source>
        <strain evidence="3">TB1705</strain>
        <tissue evidence="3">Leaf</tissue>
    </source>
</reference>
<gene>
    <name evidence="3" type="ORF">GIB67_038589</name>
</gene>
<keyword evidence="4" id="KW-1185">Reference proteome</keyword>
<feature type="coiled-coil region" evidence="1">
    <location>
        <begin position="147"/>
        <end position="174"/>
    </location>
</feature>
<keyword evidence="1" id="KW-0175">Coiled coil</keyword>
<dbReference type="AlphaFoldDB" id="A0A7J7NQ43"/>
<accession>A0A7J7NQ43</accession>
<dbReference type="Pfam" id="PF26581">
    <property type="entry name" value="WIT1_2_N"/>
    <property type="match status" value="1"/>
</dbReference>
<dbReference type="EMBL" id="JACGCM010000671">
    <property type="protein sequence ID" value="KAF6169092.1"/>
    <property type="molecule type" value="Genomic_DNA"/>
</dbReference>
<evidence type="ECO:0000259" key="2">
    <source>
        <dbReference type="Pfam" id="PF26581"/>
    </source>
</evidence>
<feature type="domain" description="WIT1/2 N-terminal helical bundle" evidence="2">
    <location>
        <begin position="47"/>
        <end position="184"/>
    </location>
</feature>
<name>A0A7J7NQ43_9MAGN</name>
<organism evidence="3 4">
    <name type="scientific">Kingdonia uniflora</name>
    <dbReference type="NCBI Taxonomy" id="39325"/>
    <lineage>
        <taxon>Eukaryota</taxon>
        <taxon>Viridiplantae</taxon>
        <taxon>Streptophyta</taxon>
        <taxon>Embryophyta</taxon>
        <taxon>Tracheophyta</taxon>
        <taxon>Spermatophyta</taxon>
        <taxon>Magnoliopsida</taxon>
        <taxon>Ranunculales</taxon>
        <taxon>Circaeasteraceae</taxon>
        <taxon>Kingdonia</taxon>
    </lineage>
</organism>
<sequence>MNMDVADVVHETTDVTEVYTGDSNAQSHSFGFDKMLTSNGEGIKEIQSAGETLTRVELDLAYSSEKLLNLEALFMHVASRESDYEVLVTEARYLSPTFAEKGLEFDLLSGILDSEVGEMENTIAALQIDIADVCQKISTWGHLKNICLEIKEKLHDAEESLKQSQKQVSEMRTQSAKFQRFLLALDGQEKCNNNKDAELLENGQFSCMIETFNMQTADQQRHILRMLEKSLARELDLEKKLSDSRYGEEELKRKLQSAEQEVLYLEAEGQIILERLFDAEISSNVLMRASKELIGHIHIVQLNLNCSIQREREIGSKLQKTMKTKGTASLKLEANSGKLDNCLEDKNNFSKSELPNLKESGDLFEGPLRESEIMHLNENSSMSEILGDMLLSPEFNDIEKLIDNLKSNIIKAESRAESLDAKCILLTESNLELNEELQVCANSMEKVNLLEKQLRESSVQLQHAKASIEANQEQQNMLYAAILDMENLVEDLKSKVSSAESRAEDAEEKWHLLSETQLELHEDLNFLRGIKECLETSLQQANDEKIANAKDISIKTKVITDLLLKLAMERKRLHVQVSSLRNEKLILAAKAGNNASVTVDRKMNENVREQVENNGFYTVT</sequence>
<dbReference type="PANTHER" id="PTHR35705">
    <property type="entry name" value="WPP DOMAIN-INTERACTING TAIL-ANCHORED PROTEIN 1"/>
    <property type="match status" value="1"/>
</dbReference>
<protein>
    <recommendedName>
        <fullName evidence="2">WIT1/2 N-terminal helical bundle domain-containing protein</fullName>
    </recommendedName>
</protein>
<proteinExistence type="predicted"/>
<evidence type="ECO:0000313" key="4">
    <source>
        <dbReference type="Proteomes" id="UP000541444"/>
    </source>
</evidence>
<evidence type="ECO:0000313" key="3">
    <source>
        <dbReference type="EMBL" id="KAF6169092.1"/>
    </source>
</evidence>
<dbReference type="InterPro" id="IPR058610">
    <property type="entry name" value="WIT1_2_N"/>
</dbReference>
<evidence type="ECO:0000256" key="1">
    <source>
        <dbReference type="SAM" id="Coils"/>
    </source>
</evidence>
<feature type="coiled-coil region" evidence="1">
    <location>
        <begin position="447"/>
        <end position="544"/>
    </location>
</feature>